<accession>A0A2S6YYT9</accession>
<proteinExistence type="predicted"/>
<dbReference type="EMBL" id="MIGX01000359">
    <property type="protein sequence ID" value="PPT72542.1"/>
    <property type="molecule type" value="Genomic_DNA"/>
</dbReference>
<dbReference type="InterPro" id="IPR036812">
    <property type="entry name" value="NAD(P)_OxRdtase_dom_sf"/>
</dbReference>
<sequence>MIRLSLARFKAINTPLQTLNDGTLIPGLGYGLWQVDPEASASLVAHALRTGYRLIETAEAYHNKENASCVI</sequence>
<evidence type="ECO:0000313" key="2">
    <source>
        <dbReference type="Proteomes" id="UP000239898"/>
    </source>
</evidence>
<reference evidence="1 2" key="1">
    <citation type="submission" date="2016-08" db="EMBL/GenBank/DDBJ databases">
        <title>Evolution of the type three secretion system and type three effector repertoires in Xanthomonas.</title>
        <authorList>
            <person name="Merda D."/>
            <person name="Briand M."/>
            <person name="Bosis E."/>
            <person name="Rousseau C."/>
            <person name="Portier P."/>
            <person name="Jacques M.-A."/>
            <person name="Fischer-Le Saux M."/>
        </authorList>
    </citation>
    <scope>NUCLEOTIDE SEQUENCE [LARGE SCALE GENOMIC DNA]</scope>
    <source>
        <strain evidence="1 2">CFBP 4691</strain>
    </source>
</reference>
<evidence type="ECO:0008006" key="3">
    <source>
        <dbReference type="Google" id="ProtNLM"/>
    </source>
</evidence>
<protein>
    <recommendedName>
        <fullName evidence="3">NADP-dependent oxidoreductase domain-containing protein</fullName>
    </recommendedName>
</protein>
<dbReference type="Proteomes" id="UP000239898">
    <property type="component" value="Unassembled WGS sequence"/>
</dbReference>
<dbReference type="AlphaFoldDB" id="A0A2S6YYT9"/>
<dbReference type="SUPFAM" id="SSF51430">
    <property type="entry name" value="NAD(P)-linked oxidoreductase"/>
    <property type="match status" value="1"/>
</dbReference>
<comment type="caution">
    <text evidence="1">The sequence shown here is derived from an EMBL/GenBank/DDBJ whole genome shotgun (WGS) entry which is preliminary data.</text>
</comment>
<gene>
    <name evidence="1" type="ORF">XthCFBP4691_20710</name>
</gene>
<name>A0A2S6YYT9_9XANT</name>
<evidence type="ECO:0000313" key="1">
    <source>
        <dbReference type="EMBL" id="PPT72542.1"/>
    </source>
</evidence>
<dbReference type="Gene3D" id="3.20.20.100">
    <property type="entry name" value="NADP-dependent oxidoreductase domain"/>
    <property type="match status" value="1"/>
</dbReference>
<keyword evidence="2" id="KW-1185">Reference proteome</keyword>
<organism evidence="1 2">
    <name type="scientific">Xanthomonas theicola</name>
    <dbReference type="NCBI Taxonomy" id="56464"/>
    <lineage>
        <taxon>Bacteria</taxon>
        <taxon>Pseudomonadati</taxon>
        <taxon>Pseudomonadota</taxon>
        <taxon>Gammaproteobacteria</taxon>
        <taxon>Lysobacterales</taxon>
        <taxon>Lysobacteraceae</taxon>
        <taxon>Xanthomonas</taxon>
    </lineage>
</organism>